<dbReference type="RefSeq" id="WP_346066484.1">
    <property type="nucleotide sequence ID" value="NZ_BRPJ01000101.1"/>
</dbReference>
<organism evidence="8 9">
    <name type="scientific">Lacrimispora amygdalina</name>
    <dbReference type="NCBI Taxonomy" id="253257"/>
    <lineage>
        <taxon>Bacteria</taxon>
        <taxon>Bacillati</taxon>
        <taxon>Bacillota</taxon>
        <taxon>Clostridia</taxon>
        <taxon>Lachnospirales</taxon>
        <taxon>Lachnospiraceae</taxon>
        <taxon>Lacrimispora</taxon>
    </lineage>
</organism>
<keyword evidence="3" id="KW-0238">DNA-binding</keyword>
<dbReference type="Gene3D" id="1.20.140.160">
    <property type="match status" value="1"/>
</dbReference>
<dbReference type="PANTHER" id="PTHR30603:SF47">
    <property type="entry name" value="RNA POLYMERASE SIGMA FACTOR SIGD, CHLOROPLASTIC"/>
    <property type="match status" value="1"/>
</dbReference>
<evidence type="ECO:0000259" key="5">
    <source>
        <dbReference type="Pfam" id="PF04539"/>
    </source>
</evidence>
<evidence type="ECO:0000259" key="7">
    <source>
        <dbReference type="Pfam" id="PF04545"/>
    </source>
</evidence>
<dbReference type="InterPro" id="IPR013325">
    <property type="entry name" value="RNA_pol_sigma_r2"/>
</dbReference>
<dbReference type="PRINTS" id="PR00046">
    <property type="entry name" value="SIGMA70FCT"/>
</dbReference>
<dbReference type="PANTHER" id="PTHR30603">
    <property type="entry name" value="RNA POLYMERASE SIGMA FACTOR RPO"/>
    <property type="match status" value="1"/>
</dbReference>
<dbReference type="InterPro" id="IPR013324">
    <property type="entry name" value="RNA_pol_sigma_r3/r4-like"/>
</dbReference>
<evidence type="ECO:0000256" key="3">
    <source>
        <dbReference type="ARBA" id="ARBA00023125"/>
    </source>
</evidence>
<evidence type="ECO:0000256" key="2">
    <source>
        <dbReference type="ARBA" id="ARBA00023082"/>
    </source>
</evidence>
<dbReference type="InterPro" id="IPR007624">
    <property type="entry name" value="RNA_pol_sigma70_r3"/>
</dbReference>
<name>A0ABQ5MDW1_9FIRM</name>
<evidence type="ECO:0000256" key="1">
    <source>
        <dbReference type="ARBA" id="ARBA00023015"/>
    </source>
</evidence>
<proteinExistence type="predicted"/>
<dbReference type="InterPro" id="IPR007630">
    <property type="entry name" value="RNA_pol_sigma70_r4"/>
</dbReference>
<evidence type="ECO:0000313" key="8">
    <source>
        <dbReference type="EMBL" id="GLB33042.1"/>
    </source>
</evidence>
<keyword evidence="2" id="KW-0731">Sigma factor</keyword>
<keyword evidence="4" id="KW-0804">Transcription</keyword>
<feature type="domain" description="RNA polymerase sigma-70 region 2" evidence="6">
    <location>
        <begin position="23"/>
        <end position="90"/>
    </location>
</feature>
<evidence type="ECO:0000313" key="9">
    <source>
        <dbReference type="Proteomes" id="UP001419084"/>
    </source>
</evidence>
<comment type="caution">
    <text evidence="8">The sequence shown here is derived from an EMBL/GenBank/DDBJ whole genome shotgun (WGS) entry which is preliminary data.</text>
</comment>
<dbReference type="Pfam" id="PF04542">
    <property type="entry name" value="Sigma70_r2"/>
    <property type="match status" value="1"/>
</dbReference>
<dbReference type="EMBL" id="BRPJ01000101">
    <property type="protein sequence ID" value="GLB33042.1"/>
    <property type="molecule type" value="Genomic_DNA"/>
</dbReference>
<evidence type="ECO:0000256" key="4">
    <source>
        <dbReference type="ARBA" id="ARBA00023163"/>
    </source>
</evidence>
<evidence type="ECO:0008006" key="10">
    <source>
        <dbReference type="Google" id="ProtNLM"/>
    </source>
</evidence>
<dbReference type="Gene3D" id="1.20.120.1810">
    <property type="match status" value="1"/>
</dbReference>
<dbReference type="NCBIfam" id="TIGR02937">
    <property type="entry name" value="sigma70-ECF"/>
    <property type="match status" value="1"/>
</dbReference>
<sequence>MTNEQLVIRIKAGIDTAENMLALYEQVKAFIHSIAWKHRGLGEVEDLEQEGYLALYDAIDGYDPDTGNKFLTYAEYWIRQRIVRYIERNSSSLRLSFLSQARLRQYKRLCDSFMKEYGREPSEAETAAHMGLSIDQVRDIRKNACTANLGSLDAPVKGFEEEGLTVIDGVSSSEDMEGDALDRLQHEQLKAVLWECVDSLHGRQPEVIRKRYQDNMTMREIGRVYGVSCEAIRQDEAQAMRELRKPKNYKRLRPFLQENEQIYSMGLVGNGVDRFNRTWTSSTERAVIAREELTERMEEHKRWLEELRRSQQARRAENSAVM</sequence>
<dbReference type="CDD" id="cd06171">
    <property type="entry name" value="Sigma70_r4"/>
    <property type="match status" value="1"/>
</dbReference>
<dbReference type="SUPFAM" id="SSF88659">
    <property type="entry name" value="Sigma3 and sigma4 domains of RNA polymerase sigma factors"/>
    <property type="match status" value="2"/>
</dbReference>
<evidence type="ECO:0000259" key="6">
    <source>
        <dbReference type="Pfam" id="PF04542"/>
    </source>
</evidence>
<keyword evidence="1" id="KW-0805">Transcription regulation</keyword>
<dbReference type="Pfam" id="PF04545">
    <property type="entry name" value="Sigma70_r4"/>
    <property type="match status" value="1"/>
</dbReference>
<dbReference type="InterPro" id="IPR014284">
    <property type="entry name" value="RNA_pol_sigma-70_dom"/>
</dbReference>
<keyword evidence="9" id="KW-1185">Reference proteome</keyword>
<dbReference type="Pfam" id="PF04539">
    <property type="entry name" value="Sigma70_r3"/>
    <property type="match status" value="1"/>
</dbReference>
<reference evidence="8 9" key="1">
    <citation type="journal article" date="2024" name="Int. J. Syst. Evol. Microbiol.">
        <title>Lacrimispora brassicae sp. nov. isolated from fermented cabbage, and proposal of Clostridium indicum Gundawar et al. 2019 and Clostridium methoxybenzovorans Mechichi et al. 1999 as heterotypic synonyms of Lacrimispora amygdalina (Parshina et al. 2003) Haas and Blanchard 2020 and Lacrimispora indolis (McClung and McCoy 1957) Haas and Blanchard 2020, respectively.</title>
        <authorList>
            <person name="Kobayashi H."/>
            <person name="Tanizawa Y."/>
            <person name="Sakamoto M."/>
            <person name="Ohkuma M."/>
            <person name="Tohno M."/>
        </authorList>
    </citation>
    <scope>NUCLEOTIDE SEQUENCE [LARGE SCALE GENOMIC DNA]</scope>
    <source>
        <strain evidence="8 9">DSM 12857</strain>
    </source>
</reference>
<dbReference type="InterPro" id="IPR007627">
    <property type="entry name" value="RNA_pol_sigma70_r2"/>
</dbReference>
<accession>A0ABQ5MDW1</accession>
<dbReference type="SUPFAM" id="SSF88946">
    <property type="entry name" value="Sigma2 domain of RNA polymerase sigma factors"/>
    <property type="match status" value="1"/>
</dbReference>
<feature type="domain" description="RNA polymerase sigma-70 region 3" evidence="5">
    <location>
        <begin position="103"/>
        <end position="174"/>
    </location>
</feature>
<protein>
    <recommendedName>
        <fullName evidence="10">Sigma-70 family RNA polymerase sigma factor</fullName>
    </recommendedName>
</protein>
<dbReference type="Proteomes" id="UP001419084">
    <property type="component" value="Unassembled WGS sequence"/>
</dbReference>
<feature type="domain" description="RNA polymerase sigma-70 region 4" evidence="7">
    <location>
        <begin position="198"/>
        <end position="245"/>
    </location>
</feature>
<dbReference type="InterPro" id="IPR000943">
    <property type="entry name" value="RNA_pol_sigma70"/>
</dbReference>
<gene>
    <name evidence="8" type="ORF">LAD12857_49650</name>
</gene>
<dbReference type="InterPro" id="IPR050239">
    <property type="entry name" value="Sigma-70_RNA_pol_init_factors"/>
</dbReference>